<dbReference type="EC" id="3.4.23.36" evidence="9"/>
<keyword evidence="2 9" id="KW-1003">Cell membrane</keyword>
<comment type="pathway">
    <text evidence="9">Protein modification; lipoprotein biosynthesis (signal peptide cleavage).</text>
</comment>
<feature type="transmembrane region" description="Helical" evidence="9">
    <location>
        <begin position="130"/>
        <end position="147"/>
    </location>
</feature>
<evidence type="ECO:0000256" key="6">
    <source>
        <dbReference type="ARBA" id="ARBA00022801"/>
    </source>
</evidence>
<dbReference type="Pfam" id="PF01252">
    <property type="entry name" value="Peptidase_A8"/>
    <property type="match status" value="1"/>
</dbReference>
<comment type="catalytic activity">
    <reaction evidence="9">
        <text>Release of signal peptides from bacterial membrane prolipoproteins. Hydrolyzes -Xaa-Yaa-Zaa-|-(S,diacylglyceryl)Cys-, in which Xaa is hydrophobic (preferably Leu), and Yaa (Ala or Ser) and Zaa (Gly or Ala) have small, neutral side chains.</text>
        <dbReference type="EC" id="3.4.23.36"/>
    </reaction>
</comment>
<evidence type="ECO:0000313" key="11">
    <source>
        <dbReference type="EMBL" id="MFC5848312.1"/>
    </source>
</evidence>
<dbReference type="PANTHER" id="PTHR33695">
    <property type="entry name" value="LIPOPROTEIN SIGNAL PEPTIDASE"/>
    <property type="match status" value="1"/>
</dbReference>
<feature type="active site" evidence="9">
    <location>
        <position position="183"/>
    </location>
</feature>
<keyword evidence="12" id="KW-1185">Reference proteome</keyword>
<keyword evidence="6 9" id="KW-0378">Hydrolase</keyword>
<feature type="active site" evidence="9">
    <location>
        <position position="157"/>
    </location>
</feature>
<dbReference type="GO" id="GO:0004190">
    <property type="term" value="F:aspartic-type endopeptidase activity"/>
    <property type="evidence" value="ECO:0007669"/>
    <property type="project" value="UniProtKB-EC"/>
</dbReference>
<dbReference type="NCBIfam" id="TIGR00077">
    <property type="entry name" value="lspA"/>
    <property type="match status" value="1"/>
</dbReference>
<dbReference type="PRINTS" id="PR00781">
    <property type="entry name" value="LIPOSIGPTASE"/>
</dbReference>
<dbReference type="NCBIfam" id="NF011359">
    <property type="entry name" value="PRK14777.1"/>
    <property type="match status" value="1"/>
</dbReference>
<feature type="transmembrane region" description="Helical" evidence="9">
    <location>
        <begin position="178"/>
        <end position="199"/>
    </location>
</feature>
<evidence type="ECO:0000256" key="4">
    <source>
        <dbReference type="ARBA" id="ARBA00022692"/>
    </source>
</evidence>
<comment type="similarity">
    <text evidence="1 9 10">Belongs to the peptidase A8 family.</text>
</comment>
<evidence type="ECO:0000256" key="1">
    <source>
        <dbReference type="ARBA" id="ARBA00006139"/>
    </source>
</evidence>
<proteinExistence type="inferred from homology"/>
<dbReference type="HAMAP" id="MF_00161">
    <property type="entry name" value="LspA"/>
    <property type="match status" value="1"/>
</dbReference>
<gene>
    <name evidence="9 11" type="primary">lspA</name>
    <name evidence="11" type="ORF">ACFPQ6_08320</name>
</gene>
<organism evidence="11 12">
    <name type="scientific">Deinococcus petrolearius</name>
    <dbReference type="NCBI Taxonomy" id="1751295"/>
    <lineage>
        <taxon>Bacteria</taxon>
        <taxon>Thermotogati</taxon>
        <taxon>Deinococcota</taxon>
        <taxon>Deinococci</taxon>
        <taxon>Deinococcales</taxon>
        <taxon>Deinococcaceae</taxon>
        <taxon>Deinococcus</taxon>
    </lineage>
</organism>
<comment type="caution">
    <text evidence="11">The sequence shown here is derived from an EMBL/GenBank/DDBJ whole genome shotgun (WGS) entry which is preliminary data.</text>
</comment>
<evidence type="ECO:0000256" key="5">
    <source>
        <dbReference type="ARBA" id="ARBA00022750"/>
    </source>
</evidence>
<evidence type="ECO:0000256" key="7">
    <source>
        <dbReference type="ARBA" id="ARBA00022989"/>
    </source>
</evidence>
<keyword evidence="5 9" id="KW-0064">Aspartyl protease</keyword>
<dbReference type="InterPro" id="IPR001872">
    <property type="entry name" value="Peptidase_A8"/>
</dbReference>
<accession>A0ABW1DJN1</accession>
<evidence type="ECO:0000256" key="2">
    <source>
        <dbReference type="ARBA" id="ARBA00022475"/>
    </source>
</evidence>
<evidence type="ECO:0000256" key="9">
    <source>
        <dbReference type="HAMAP-Rule" id="MF_00161"/>
    </source>
</evidence>
<keyword evidence="8 9" id="KW-0472">Membrane</keyword>
<dbReference type="RefSeq" id="WP_380048251.1">
    <property type="nucleotide sequence ID" value="NZ_JBHSOH010000007.1"/>
</dbReference>
<keyword evidence="3 9" id="KW-0645">Protease</keyword>
<evidence type="ECO:0000256" key="10">
    <source>
        <dbReference type="RuleBase" id="RU004181"/>
    </source>
</evidence>
<evidence type="ECO:0000256" key="8">
    <source>
        <dbReference type="ARBA" id="ARBA00023136"/>
    </source>
</evidence>
<feature type="transmembrane region" description="Helical" evidence="9">
    <location>
        <begin position="41"/>
        <end position="59"/>
    </location>
</feature>
<comment type="subcellular location">
    <subcellularLocation>
        <location evidence="9">Cell membrane</location>
        <topology evidence="9">Multi-pass membrane protein</topology>
    </subcellularLocation>
</comment>
<name>A0ABW1DJN1_9DEIO</name>
<evidence type="ECO:0000313" key="12">
    <source>
        <dbReference type="Proteomes" id="UP001595979"/>
    </source>
</evidence>
<comment type="function">
    <text evidence="9">This protein specifically catalyzes the removal of signal peptides from prolipoproteins.</text>
</comment>
<keyword evidence="7 9" id="KW-1133">Transmembrane helix</keyword>
<dbReference type="EMBL" id="JBHSOH010000007">
    <property type="protein sequence ID" value="MFC5848312.1"/>
    <property type="molecule type" value="Genomic_DNA"/>
</dbReference>
<protein>
    <recommendedName>
        <fullName evidence="9">Lipoprotein signal peptidase</fullName>
        <ecNumber evidence="9">3.4.23.36</ecNumber>
    </recommendedName>
    <alternativeName>
        <fullName evidence="9">Prolipoprotein signal peptidase</fullName>
    </alternativeName>
    <alternativeName>
        <fullName evidence="9">Signal peptidase II</fullName>
        <shortName evidence="9">SPase II</shortName>
    </alternativeName>
</protein>
<reference evidence="12" key="1">
    <citation type="journal article" date="2019" name="Int. J. Syst. Evol. Microbiol.">
        <title>The Global Catalogue of Microorganisms (GCM) 10K type strain sequencing project: providing services to taxonomists for standard genome sequencing and annotation.</title>
        <authorList>
            <consortium name="The Broad Institute Genomics Platform"/>
            <consortium name="The Broad Institute Genome Sequencing Center for Infectious Disease"/>
            <person name="Wu L."/>
            <person name="Ma J."/>
        </authorList>
    </citation>
    <scope>NUCLEOTIDE SEQUENCE [LARGE SCALE GENOMIC DNA]</scope>
    <source>
        <strain evidence="12">CGMCC 1.15053</strain>
    </source>
</reference>
<feature type="transmembrane region" description="Helical" evidence="9">
    <location>
        <begin position="103"/>
        <end position="123"/>
    </location>
</feature>
<keyword evidence="4 9" id="KW-0812">Transmembrane</keyword>
<sequence length="205" mass="21917">MVEIEGLHVCHTCILGRFRGANGELPEVHILRLVPTLIRRVAPLPFWVLLVLVLALVGADQTLKAWALANLHYGQAAIPVVPGLLDWVLTFNTGAAWSMFSGSASPLALARLLVGAGILVYLFLRPQPRLLSVLLSMIAAGAIGNAIDGLRAGRVTDMMHAPFLSAVTRAINGTDFPIFNIADMCVVLGTLALLISSLLPERKQG</sequence>
<evidence type="ECO:0000256" key="3">
    <source>
        <dbReference type="ARBA" id="ARBA00022670"/>
    </source>
</evidence>
<dbReference type="Proteomes" id="UP001595979">
    <property type="component" value="Unassembled WGS sequence"/>
</dbReference>
<dbReference type="PANTHER" id="PTHR33695:SF1">
    <property type="entry name" value="LIPOPROTEIN SIGNAL PEPTIDASE"/>
    <property type="match status" value="1"/>
</dbReference>